<comment type="caution">
    <text evidence="5">The sequence shown here is derived from an EMBL/GenBank/DDBJ whole genome shotgun (WGS) entry which is preliminary data.</text>
</comment>
<evidence type="ECO:0000256" key="2">
    <source>
        <dbReference type="ARBA" id="ARBA00022786"/>
    </source>
</evidence>
<dbReference type="InterPro" id="IPR000225">
    <property type="entry name" value="Armadillo"/>
</dbReference>
<sequence length="324" mass="34376">MEVKRRTARTLVKKLSSVSEQTRAEALCELRLISKNDADSRTIIAEAGAVPYLAEALYSSSHDFQENAATTLLNLSISSPTGGGETPDCTRRTIISTRGVLDAISHLLINHQHSAAAAVQSAAATLHSLLILEDSYRPLIGGKRDILYALIDIIRCHNSPPRSIKDALKALFGVSLYTQNRAAVIELGAVPPLFSLVVLDGRVGFVEDATAVIAQIAGCEEGVEAFRKASAVGVLVDLLDPATGSTGRIKENAVSALLNLVQCGGQRLADDIRKETLGLYAWINDVAENGSAKGKSKAGALLNLLGGGSYGFRETRLFPSPQST</sequence>
<keyword evidence="2" id="KW-0833">Ubl conjugation pathway</keyword>
<dbReference type="PANTHER" id="PTHR23315">
    <property type="entry name" value="U BOX DOMAIN-CONTAINING"/>
    <property type="match status" value="1"/>
</dbReference>
<evidence type="ECO:0000259" key="4">
    <source>
        <dbReference type="Pfam" id="PF25598"/>
    </source>
</evidence>
<evidence type="ECO:0000256" key="1">
    <source>
        <dbReference type="ARBA" id="ARBA00022737"/>
    </source>
</evidence>
<feature type="repeat" description="ARM" evidence="3">
    <location>
        <begin position="48"/>
        <end position="76"/>
    </location>
</feature>
<keyword evidence="1" id="KW-0677">Repeat</keyword>
<dbReference type="PANTHER" id="PTHR23315:SF238">
    <property type="entry name" value="ARM REPEAT SUPERFAMILY PROTEIN"/>
    <property type="match status" value="1"/>
</dbReference>
<reference evidence="5 6" key="1">
    <citation type="submission" date="2023-12" db="EMBL/GenBank/DDBJ databases">
        <title>A high-quality genome assembly for Dillenia turbinata (Dilleniales).</title>
        <authorList>
            <person name="Chanderbali A."/>
        </authorList>
    </citation>
    <scope>NUCLEOTIDE SEQUENCE [LARGE SCALE GENOMIC DNA]</scope>
    <source>
        <strain evidence="5">LSX21</strain>
        <tissue evidence="5">Leaf</tissue>
    </source>
</reference>
<feature type="domain" description="U-box" evidence="4">
    <location>
        <begin position="11"/>
        <end position="268"/>
    </location>
</feature>
<dbReference type="Proteomes" id="UP001370490">
    <property type="component" value="Unassembled WGS sequence"/>
</dbReference>
<dbReference type="Gene3D" id="1.25.10.10">
    <property type="entry name" value="Leucine-rich Repeat Variant"/>
    <property type="match status" value="1"/>
</dbReference>
<dbReference type="PROSITE" id="PS50176">
    <property type="entry name" value="ARM_REPEAT"/>
    <property type="match status" value="1"/>
</dbReference>
<dbReference type="Pfam" id="PF25598">
    <property type="entry name" value="ARM_PUB"/>
    <property type="match status" value="1"/>
</dbReference>
<proteinExistence type="predicted"/>
<dbReference type="SMART" id="SM00185">
    <property type="entry name" value="ARM"/>
    <property type="match status" value="3"/>
</dbReference>
<dbReference type="SUPFAM" id="SSF48371">
    <property type="entry name" value="ARM repeat"/>
    <property type="match status" value="1"/>
</dbReference>
<accession>A0AAN8V7B4</accession>
<gene>
    <name evidence="5" type="ORF">RJ641_005120</name>
</gene>
<dbReference type="AlphaFoldDB" id="A0AAN8V7B4"/>
<name>A0AAN8V7B4_9MAGN</name>
<dbReference type="InterPro" id="IPR016024">
    <property type="entry name" value="ARM-type_fold"/>
</dbReference>
<evidence type="ECO:0000313" key="5">
    <source>
        <dbReference type="EMBL" id="KAK6928915.1"/>
    </source>
</evidence>
<organism evidence="5 6">
    <name type="scientific">Dillenia turbinata</name>
    <dbReference type="NCBI Taxonomy" id="194707"/>
    <lineage>
        <taxon>Eukaryota</taxon>
        <taxon>Viridiplantae</taxon>
        <taxon>Streptophyta</taxon>
        <taxon>Embryophyta</taxon>
        <taxon>Tracheophyta</taxon>
        <taxon>Spermatophyta</taxon>
        <taxon>Magnoliopsida</taxon>
        <taxon>eudicotyledons</taxon>
        <taxon>Gunneridae</taxon>
        <taxon>Pentapetalae</taxon>
        <taxon>Dilleniales</taxon>
        <taxon>Dilleniaceae</taxon>
        <taxon>Dillenia</taxon>
    </lineage>
</organism>
<dbReference type="EMBL" id="JBAMMX010000013">
    <property type="protein sequence ID" value="KAK6928915.1"/>
    <property type="molecule type" value="Genomic_DNA"/>
</dbReference>
<protein>
    <submittedName>
        <fullName evidence="5">Armadillo</fullName>
    </submittedName>
</protein>
<dbReference type="InterPro" id="IPR011989">
    <property type="entry name" value="ARM-like"/>
</dbReference>
<dbReference type="InterPro" id="IPR058678">
    <property type="entry name" value="ARM_PUB"/>
</dbReference>
<keyword evidence="6" id="KW-1185">Reference proteome</keyword>
<evidence type="ECO:0000256" key="3">
    <source>
        <dbReference type="PROSITE-ProRule" id="PRU00259"/>
    </source>
</evidence>
<evidence type="ECO:0000313" key="6">
    <source>
        <dbReference type="Proteomes" id="UP001370490"/>
    </source>
</evidence>
<dbReference type="FunFam" id="1.25.10.10:FF:000561">
    <property type="entry name" value="ARM repeat superfamily protein"/>
    <property type="match status" value="1"/>
</dbReference>